<protein>
    <submittedName>
        <fullName evidence="1">Uncharacterized protein</fullName>
    </submittedName>
</protein>
<name>A0A0F9DJT6_9ZZZZ</name>
<dbReference type="EMBL" id="LAZR01039057">
    <property type="protein sequence ID" value="KKL17946.1"/>
    <property type="molecule type" value="Genomic_DNA"/>
</dbReference>
<gene>
    <name evidence="1" type="ORF">LCGC14_2480460</name>
</gene>
<evidence type="ECO:0000313" key="1">
    <source>
        <dbReference type="EMBL" id="KKL17946.1"/>
    </source>
</evidence>
<organism evidence="1">
    <name type="scientific">marine sediment metagenome</name>
    <dbReference type="NCBI Taxonomy" id="412755"/>
    <lineage>
        <taxon>unclassified sequences</taxon>
        <taxon>metagenomes</taxon>
        <taxon>ecological metagenomes</taxon>
    </lineage>
</organism>
<sequence length="92" mass="9700">MTTSAKLQELRELARPVAACTCPPKLNHATGCQDTVLIAALARLVVTLTEVAKDAYHFLPEHPHAAGHACADVCAARDRAETALAAVEELGL</sequence>
<reference evidence="1" key="1">
    <citation type="journal article" date="2015" name="Nature">
        <title>Complex archaea that bridge the gap between prokaryotes and eukaryotes.</title>
        <authorList>
            <person name="Spang A."/>
            <person name="Saw J.H."/>
            <person name="Jorgensen S.L."/>
            <person name="Zaremba-Niedzwiedzka K."/>
            <person name="Martijn J."/>
            <person name="Lind A.E."/>
            <person name="van Eijk R."/>
            <person name="Schleper C."/>
            <person name="Guy L."/>
            <person name="Ettema T.J."/>
        </authorList>
    </citation>
    <scope>NUCLEOTIDE SEQUENCE</scope>
</reference>
<comment type="caution">
    <text evidence="1">The sequence shown here is derived from an EMBL/GenBank/DDBJ whole genome shotgun (WGS) entry which is preliminary data.</text>
</comment>
<proteinExistence type="predicted"/>
<accession>A0A0F9DJT6</accession>
<dbReference type="AlphaFoldDB" id="A0A0F9DJT6"/>